<evidence type="ECO:0000313" key="1">
    <source>
        <dbReference type="EMBL" id="EXJ59476.1"/>
    </source>
</evidence>
<dbReference type="GeneID" id="19196787"/>
<organism evidence="1 2">
    <name type="scientific">Cladophialophora psammophila CBS 110553</name>
    <dbReference type="NCBI Taxonomy" id="1182543"/>
    <lineage>
        <taxon>Eukaryota</taxon>
        <taxon>Fungi</taxon>
        <taxon>Dikarya</taxon>
        <taxon>Ascomycota</taxon>
        <taxon>Pezizomycotina</taxon>
        <taxon>Eurotiomycetes</taxon>
        <taxon>Chaetothyriomycetidae</taxon>
        <taxon>Chaetothyriales</taxon>
        <taxon>Herpotrichiellaceae</taxon>
        <taxon>Cladophialophora</taxon>
    </lineage>
</organism>
<reference evidence="1 2" key="1">
    <citation type="submission" date="2013-03" db="EMBL/GenBank/DDBJ databases">
        <title>The Genome Sequence of Cladophialophora psammophila CBS 110553.</title>
        <authorList>
            <consortium name="The Broad Institute Genomics Platform"/>
            <person name="Cuomo C."/>
            <person name="de Hoog S."/>
            <person name="Gorbushina A."/>
            <person name="Walker B."/>
            <person name="Young S.K."/>
            <person name="Zeng Q."/>
            <person name="Gargeya S."/>
            <person name="Fitzgerald M."/>
            <person name="Haas B."/>
            <person name="Abouelleil A."/>
            <person name="Allen A.W."/>
            <person name="Alvarado L."/>
            <person name="Arachchi H.M."/>
            <person name="Berlin A.M."/>
            <person name="Chapman S.B."/>
            <person name="Gainer-Dewar J."/>
            <person name="Goldberg J."/>
            <person name="Griggs A."/>
            <person name="Gujja S."/>
            <person name="Hansen M."/>
            <person name="Howarth C."/>
            <person name="Imamovic A."/>
            <person name="Ireland A."/>
            <person name="Larimer J."/>
            <person name="McCowan C."/>
            <person name="Murphy C."/>
            <person name="Pearson M."/>
            <person name="Poon T.W."/>
            <person name="Priest M."/>
            <person name="Roberts A."/>
            <person name="Saif S."/>
            <person name="Shea T."/>
            <person name="Sisk P."/>
            <person name="Sykes S."/>
            <person name="Wortman J."/>
            <person name="Nusbaum C."/>
            <person name="Birren B."/>
        </authorList>
    </citation>
    <scope>NUCLEOTIDE SEQUENCE [LARGE SCALE GENOMIC DNA]</scope>
    <source>
        <strain evidence="1 2">CBS 110553</strain>
    </source>
</reference>
<dbReference type="RefSeq" id="XP_007750860.1">
    <property type="nucleotide sequence ID" value="XM_007752670.1"/>
</dbReference>
<dbReference type="AlphaFoldDB" id="W9W4L5"/>
<accession>W9W4L5</accession>
<gene>
    <name evidence="1" type="ORF">A1O5_12101</name>
</gene>
<dbReference type="EMBL" id="AMGX01000031">
    <property type="protein sequence ID" value="EXJ59476.1"/>
    <property type="molecule type" value="Genomic_DNA"/>
</dbReference>
<keyword evidence="2" id="KW-1185">Reference proteome</keyword>
<dbReference type="OrthoDB" id="5354164at2759"/>
<dbReference type="eggNOG" id="ENOG502SJYI">
    <property type="taxonomic scope" value="Eukaryota"/>
</dbReference>
<protein>
    <submittedName>
        <fullName evidence="1">Uncharacterized protein</fullName>
    </submittedName>
</protein>
<dbReference type="Proteomes" id="UP000019471">
    <property type="component" value="Unassembled WGS sequence"/>
</dbReference>
<name>W9W4L5_9EURO</name>
<proteinExistence type="predicted"/>
<dbReference type="STRING" id="1182543.W9W4L5"/>
<comment type="caution">
    <text evidence="1">The sequence shown here is derived from an EMBL/GenBank/DDBJ whole genome shotgun (WGS) entry which is preliminary data.</text>
</comment>
<evidence type="ECO:0000313" key="2">
    <source>
        <dbReference type="Proteomes" id="UP000019471"/>
    </source>
</evidence>
<sequence length="332" mass="35724">MSHIFGKVTNAVVSGTNENSFSLANLNLGFSLVKLEAPAEFHPLGSALSLQRRQTAEVGSHHQTARLLGALFSQIAPNAPKLLQAFGQRVSEIINSPDANPTGTPEDGPFKDSVGADATSIWAAATSGSASLAVLLLACLLARKFDDPKLSVALWVEIVAIRQKEVLATAQSTGFAMNETVVAAHQRILREDLATFDASVRAWLITADQVMVKKLKQLTLILDNLTTLPVSVGKDTYAKIINAWDGAIKGFEALLEGRPQNATDSSVLLALSSWHLYPDLIVLSSETKKVIFQDPLFPPSVAMTVGFIAQRYRSSISRVSMVSGSFSPQILW</sequence>
<dbReference type="HOGENOM" id="CLU_049636_1_0_1"/>